<feature type="transmembrane region" description="Helical" evidence="2">
    <location>
        <begin position="28"/>
        <end position="56"/>
    </location>
</feature>
<evidence type="ECO:0000313" key="5">
    <source>
        <dbReference type="Proteomes" id="UP001325140"/>
    </source>
</evidence>
<keyword evidence="1" id="KW-0460">Magnesium</keyword>
<gene>
    <name evidence="4" type="ORF">Fokcrypt_00624</name>
</gene>
<dbReference type="SUPFAM" id="SSF101307">
    <property type="entry name" value="YutG-like"/>
    <property type="match status" value="1"/>
</dbReference>
<dbReference type="EMBL" id="CP110343">
    <property type="protein sequence ID" value="WPX98091.1"/>
    <property type="molecule type" value="Genomic_DNA"/>
</dbReference>
<name>A0ABZ0UPQ3_9RICK</name>
<keyword evidence="1 2" id="KW-0812">Transmembrane</keyword>
<dbReference type="CDD" id="cd06971">
    <property type="entry name" value="PgpA"/>
    <property type="match status" value="1"/>
</dbReference>
<dbReference type="PIRSF" id="PIRSF006162">
    <property type="entry name" value="PgpA"/>
    <property type="match status" value="1"/>
</dbReference>
<keyword evidence="1" id="KW-0378">Hydrolase</keyword>
<keyword evidence="2" id="KW-1133">Transmembrane helix</keyword>
<sequence length="204" mass="23285">MDVKFLRVQIMKTLIFSIYRKIAYKFAIILNTCFGVGYFPVASGTIGTLVGFPIYVAVRVMHYSYWKTVIMLFGIGVLIFIIGLISITFWKNNGKISKEKVDNSSIVIDEVLGIIVCLSICFHDLIFLSEKLHIEMLNSYFTEFAIAFVFFRIFDIIKPFPIYKIDMEMHNAFGVMLDDVVAGIYAGLSILATRYLIELLLNVL</sequence>
<comment type="cofactor">
    <cofactor evidence="1">
        <name>Mg(2+)</name>
        <dbReference type="ChEBI" id="CHEBI:18420"/>
    </cofactor>
</comment>
<keyword evidence="1" id="KW-0997">Cell inner membrane</keyword>
<feature type="domain" description="YutG/PgpA" evidence="3">
    <location>
        <begin position="30"/>
        <end position="192"/>
    </location>
</feature>
<dbReference type="Proteomes" id="UP001325140">
    <property type="component" value="Chromosome"/>
</dbReference>
<feature type="transmembrane region" description="Helical" evidence="2">
    <location>
        <begin position="68"/>
        <end position="90"/>
    </location>
</feature>
<evidence type="ECO:0000313" key="4">
    <source>
        <dbReference type="EMBL" id="WPX98091.1"/>
    </source>
</evidence>
<evidence type="ECO:0000256" key="2">
    <source>
        <dbReference type="SAM" id="Phobius"/>
    </source>
</evidence>
<keyword evidence="1" id="KW-1208">Phospholipid metabolism</keyword>
<comment type="function">
    <text evidence="1">Lipid phosphatase which dephosphorylates phosphatidylglycerophosphate (PGP) to phosphatidylglycerol (PG).</text>
</comment>
<keyword evidence="1 2" id="KW-0472">Membrane</keyword>
<dbReference type="Pfam" id="PF04608">
    <property type="entry name" value="PgpA"/>
    <property type="match status" value="1"/>
</dbReference>
<reference evidence="4" key="1">
    <citation type="submission" date="2022-10" db="EMBL/GenBank/DDBJ databases">
        <title>Host association and intracellularity evolved multiple times independently in the Rickettsiales.</title>
        <authorList>
            <person name="Castelli M."/>
            <person name="Nardi T."/>
            <person name="Gammuto L."/>
            <person name="Bellinzona G."/>
            <person name="Sabaneyeva E."/>
            <person name="Potekhin A."/>
            <person name="Serra V."/>
            <person name="Petroni G."/>
            <person name="Sassera D."/>
        </authorList>
    </citation>
    <scope>NUCLEOTIDE SEQUENCE [LARGE SCALE GENOMIC DNA]</scope>
    <source>
        <strain evidence="4">US_Bl 11III1</strain>
    </source>
</reference>
<dbReference type="EC" id="3.1.3.27" evidence="1"/>
<comment type="subcellular location">
    <subcellularLocation>
        <location evidence="1">Cell inner membrane</location>
        <topology evidence="1">Multi-pass membrane protein</topology>
    </subcellularLocation>
</comment>
<keyword evidence="1" id="KW-0442">Lipid degradation</keyword>
<dbReference type="PANTHER" id="PTHR36305">
    <property type="entry name" value="PHOSPHATIDYLGLYCEROPHOSPHATASE A"/>
    <property type="match status" value="1"/>
</dbReference>
<comment type="catalytic activity">
    <reaction evidence="1">
        <text>a 1,2-diacyl-sn-glycero-3-phospho-(1'-sn-glycero-3'-phosphate) + H2O = a 1,2-diacyl-sn-glycero-3-phospho-(1'-sn-glycerol) + phosphate</text>
        <dbReference type="Rhea" id="RHEA:33751"/>
        <dbReference type="ChEBI" id="CHEBI:15377"/>
        <dbReference type="ChEBI" id="CHEBI:43474"/>
        <dbReference type="ChEBI" id="CHEBI:60110"/>
        <dbReference type="ChEBI" id="CHEBI:64716"/>
        <dbReference type="EC" id="3.1.3.27"/>
    </reaction>
</comment>
<keyword evidence="1" id="KW-0479">Metal-binding</keyword>
<organism evidence="4 5">
    <name type="scientific">Candidatus Fokinia crypta</name>
    <dbReference type="NCBI Taxonomy" id="1920990"/>
    <lineage>
        <taxon>Bacteria</taxon>
        <taxon>Pseudomonadati</taxon>
        <taxon>Pseudomonadota</taxon>
        <taxon>Alphaproteobacteria</taxon>
        <taxon>Rickettsiales</taxon>
        <taxon>Candidatus Midichloriaceae</taxon>
        <taxon>Candidatus Fokinia</taxon>
    </lineage>
</organism>
<proteinExistence type="predicted"/>
<keyword evidence="1" id="KW-1003">Cell membrane</keyword>
<keyword evidence="1" id="KW-0443">Lipid metabolism</keyword>
<dbReference type="PANTHER" id="PTHR36305:SF1">
    <property type="entry name" value="PHOSPHATIDYLGLYCEROPHOSPHATASE A"/>
    <property type="match status" value="1"/>
</dbReference>
<dbReference type="InterPro" id="IPR036681">
    <property type="entry name" value="PgpA-like_sf"/>
</dbReference>
<protein>
    <recommendedName>
        <fullName evidence="1">Phosphatidylglycerophosphatase A</fullName>
        <ecNumber evidence="1">3.1.3.27</ecNumber>
    </recommendedName>
    <alternativeName>
        <fullName evidence="1">Phosphatidylglycerolphosphate phosphatase A</fullName>
    </alternativeName>
</protein>
<keyword evidence="1" id="KW-0595">Phospholipid degradation</keyword>
<feature type="transmembrane region" description="Helical" evidence="2">
    <location>
        <begin position="140"/>
        <end position="160"/>
    </location>
</feature>
<dbReference type="InterPro" id="IPR026037">
    <property type="entry name" value="PgpA"/>
</dbReference>
<dbReference type="InterPro" id="IPR007686">
    <property type="entry name" value="YutG/PgpA"/>
</dbReference>
<comment type="pathway">
    <text evidence="1">Phospholipid metabolism; phosphatidylglycerol biosynthesis; phosphatidylglycerol from CDP-diacylglycerol: step 2/2.</text>
</comment>
<feature type="transmembrane region" description="Helical" evidence="2">
    <location>
        <begin position="111"/>
        <end position="128"/>
    </location>
</feature>
<keyword evidence="5" id="KW-1185">Reference proteome</keyword>
<accession>A0ABZ0UPQ3</accession>
<evidence type="ECO:0000259" key="3">
    <source>
        <dbReference type="Pfam" id="PF04608"/>
    </source>
</evidence>
<feature type="transmembrane region" description="Helical" evidence="2">
    <location>
        <begin position="172"/>
        <end position="197"/>
    </location>
</feature>
<evidence type="ECO:0000256" key="1">
    <source>
        <dbReference type="PIRNR" id="PIRNR006162"/>
    </source>
</evidence>